<feature type="transmembrane region" description="Helical" evidence="1">
    <location>
        <begin position="42"/>
        <end position="60"/>
    </location>
</feature>
<keyword evidence="1" id="KW-0472">Membrane</keyword>
<gene>
    <name evidence="2" type="ORF">LCGC14_2947530</name>
</gene>
<dbReference type="EMBL" id="LAZR01059296">
    <property type="protein sequence ID" value="KKK68090.1"/>
    <property type="molecule type" value="Genomic_DNA"/>
</dbReference>
<organism evidence="2">
    <name type="scientific">marine sediment metagenome</name>
    <dbReference type="NCBI Taxonomy" id="412755"/>
    <lineage>
        <taxon>unclassified sequences</taxon>
        <taxon>metagenomes</taxon>
        <taxon>ecological metagenomes</taxon>
    </lineage>
</organism>
<evidence type="ECO:0000313" key="2">
    <source>
        <dbReference type="EMBL" id="KKK68090.1"/>
    </source>
</evidence>
<proteinExistence type="predicted"/>
<keyword evidence="1" id="KW-1133">Transmembrane helix</keyword>
<keyword evidence="1" id="KW-0812">Transmembrane</keyword>
<name>A0A0F8Y3D2_9ZZZZ</name>
<comment type="caution">
    <text evidence="2">The sequence shown here is derived from an EMBL/GenBank/DDBJ whole genome shotgun (WGS) entry which is preliminary data.</text>
</comment>
<protein>
    <submittedName>
        <fullName evidence="2">Uncharacterized protein</fullName>
    </submittedName>
</protein>
<accession>A0A0F8Y3D2</accession>
<evidence type="ECO:0000256" key="1">
    <source>
        <dbReference type="SAM" id="Phobius"/>
    </source>
</evidence>
<sequence>MAKHILGLLTGIFLSVLSADLLYLYYAGTWREPIRWIEASEIVMLYIIFVLGIIQVVVATKELKWLIRN</sequence>
<dbReference type="AlphaFoldDB" id="A0A0F8Y3D2"/>
<reference evidence="2" key="1">
    <citation type="journal article" date="2015" name="Nature">
        <title>Complex archaea that bridge the gap between prokaryotes and eukaryotes.</title>
        <authorList>
            <person name="Spang A."/>
            <person name="Saw J.H."/>
            <person name="Jorgensen S.L."/>
            <person name="Zaremba-Niedzwiedzka K."/>
            <person name="Martijn J."/>
            <person name="Lind A.E."/>
            <person name="van Eijk R."/>
            <person name="Schleper C."/>
            <person name="Guy L."/>
            <person name="Ettema T.J."/>
        </authorList>
    </citation>
    <scope>NUCLEOTIDE SEQUENCE</scope>
</reference>